<gene>
    <name evidence="1" type="ORF">G2W53_024118</name>
</gene>
<dbReference type="EMBL" id="JAAIUW010000008">
    <property type="protein sequence ID" value="KAF7818663.1"/>
    <property type="molecule type" value="Genomic_DNA"/>
</dbReference>
<proteinExistence type="predicted"/>
<dbReference type="AlphaFoldDB" id="A0A834TAM6"/>
<reference evidence="1" key="1">
    <citation type="submission" date="2020-09" db="EMBL/GenBank/DDBJ databases">
        <title>Genome-Enabled Discovery of Anthraquinone Biosynthesis in Senna tora.</title>
        <authorList>
            <person name="Kang S.-H."/>
            <person name="Pandey R.P."/>
            <person name="Lee C.-M."/>
            <person name="Sim J.-S."/>
            <person name="Jeong J.-T."/>
            <person name="Choi B.-S."/>
            <person name="Jung M."/>
            <person name="Ginzburg D."/>
            <person name="Zhao K."/>
            <person name="Won S.Y."/>
            <person name="Oh T.-J."/>
            <person name="Yu Y."/>
            <person name="Kim N.-H."/>
            <person name="Lee O.R."/>
            <person name="Lee T.-H."/>
            <person name="Bashyal P."/>
            <person name="Kim T.-S."/>
            <person name="Lee W.-H."/>
            <person name="Kawkins C."/>
            <person name="Kim C.-K."/>
            <person name="Kim J.S."/>
            <person name="Ahn B.O."/>
            <person name="Rhee S.Y."/>
            <person name="Sohng J.K."/>
        </authorList>
    </citation>
    <scope>NUCLEOTIDE SEQUENCE</scope>
    <source>
        <tissue evidence="1">Leaf</tissue>
    </source>
</reference>
<name>A0A834TAM6_9FABA</name>
<accession>A0A834TAM6</accession>
<comment type="caution">
    <text evidence="1">The sequence shown here is derived from an EMBL/GenBank/DDBJ whole genome shotgun (WGS) entry which is preliminary data.</text>
</comment>
<evidence type="ECO:0000313" key="1">
    <source>
        <dbReference type="EMBL" id="KAF7818663.1"/>
    </source>
</evidence>
<organism evidence="1 2">
    <name type="scientific">Senna tora</name>
    <dbReference type="NCBI Taxonomy" id="362788"/>
    <lineage>
        <taxon>Eukaryota</taxon>
        <taxon>Viridiplantae</taxon>
        <taxon>Streptophyta</taxon>
        <taxon>Embryophyta</taxon>
        <taxon>Tracheophyta</taxon>
        <taxon>Spermatophyta</taxon>
        <taxon>Magnoliopsida</taxon>
        <taxon>eudicotyledons</taxon>
        <taxon>Gunneridae</taxon>
        <taxon>Pentapetalae</taxon>
        <taxon>rosids</taxon>
        <taxon>fabids</taxon>
        <taxon>Fabales</taxon>
        <taxon>Fabaceae</taxon>
        <taxon>Caesalpinioideae</taxon>
        <taxon>Cassia clade</taxon>
        <taxon>Senna</taxon>
    </lineage>
</organism>
<sequence>MGPSPRFFLSWPKKVTAQYGTRVSVNFSHFPDDTLFDMILLNRK</sequence>
<protein>
    <submittedName>
        <fullName evidence="1">Uncharacterized protein</fullName>
    </submittedName>
</protein>
<dbReference type="Proteomes" id="UP000634136">
    <property type="component" value="Unassembled WGS sequence"/>
</dbReference>
<keyword evidence="2" id="KW-1185">Reference proteome</keyword>
<evidence type="ECO:0000313" key="2">
    <source>
        <dbReference type="Proteomes" id="UP000634136"/>
    </source>
</evidence>